<gene>
    <name evidence="1" type="ORF">V6R86_06795</name>
</gene>
<protein>
    <recommendedName>
        <fullName evidence="3">Integrase</fullName>
    </recommendedName>
</protein>
<proteinExistence type="predicted"/>
<evidence type="ECO:0000313" key="2">
    <source>
        <dbReference type="Proteomes" id="UP001382935"/>
    </source>
</evidence>
<name>A0ABZ2G1E9_9SPHN</name>
<evidence type="ECO:0008006" key="3">
    <source>
        <dbReference type="Google" id="ProtNLM"/>
    </source>
</evidence>
<keyword evidence="2" id="KW-1185">Reference proteome</keyword>
<dbReference type="Proteomes" id="UP001382935">
    <property type="component" value="Chromosome"/>
</dbReference>
<dbReference type="EMBL" id="CP145607">
    <property type="protein sequence ID" value="WWM70388.1"/>
    <property type="molecule type" value="Genomic_DNA"/>
</dbReference>
<dbReference type="RefSeq" id="WP_338503112.1">
    <property type="nucleotide sequence ID" value="NZ_CP145607.1"/>
</dbReference>
<accession>A0ABZ2G1E9</accession>
<organism evidence="1 2">
    <name type="scientific">Sphingomonas kaistensis</name>
    <dbReference type="NCBI Taxonomy" id="298708"/>
    <lineage>
        <taxon>Bacteria</taxon>
        <taxon>Pseudomonadati</taxon>
        <taxon>Pseudomonadota</taxon>
        <taxon>Alphaproteobacteria</taxon>
        <taxon>Sphingomonadales</taxon>
        <taxon>Sphingomonadaceae</taxon>
        <taxon>Sphingomonas</taxon>
    </lineage>
</organism>
<reference evidence="1 2" key="1">
    <citation type="submission" date="2024-02" db="EMBL/GenBank/DDBJ databases">
        <title>Full genome sequence of Sphingomonas kaistensis.</title>
        <authorList>
            <person name="Poletto B.L."/>
            <person name="Silva G."/>
            <person name="Galante D."/>
            <person name="Campos K.R."/>
            <person name="Santos M.B.N."/>
            <person name="Sacchi C.T."/>
        </authorList>
    </citation>
    <scope>NUCLEOTIDE SEQUENCE [LARGE SCALE GENOMIC DNA]</scope>
    <source>
        <strain evidence="1 2">MA4R</strain>
    </source>
</reference>
<evidence type="ECO:0000313" key="1">
    <source>
        <dbReference type="EMBL" id="WWM70388.1"/>
    </source>
</evidence>
<sequence length="339" mass="37109">MRDEITMQLAELPPHLWADSLRRLEVVHRYLALDKPTTAEADRSAAELDLVQRSFFRLAAAVRELRAGRAPKVSLQGRQSKLRHDTRSVLDTTIADLGPGARDSEIFAECRRRCKEQGIVPPSWNAIRTRTGKPVLNPDLRSRMRRDADFVLDACPLDLTVQVASGDPQLAVLTAIIHVDSGEVLGFHLDGQPMDASAVAHAFMDAIEHPRSRRHSRPSGQRLIVSTAVQPYMSVVKHLAQAAQLQLDTTASLGLTPGTALTNAVGRKIGRIPFVPRARAKAHPELAVPLHHAQAIVGELLARRSRALNDVSPPHSGLAGPRQVRFVRDVALGILEDCG</sequence>